<gene>
    <name evidence="2" type="ORF">CHARACLAT_001162</name>
</gene>
<protein>
    <submittedName>
        <fullName evidence="2">Uncharacterized protein</fullName>
    </submittedName>
</protein>
<dbReference type="Proteomes" id="UP001352852">
    <property type="component" value="Unassembled WGS sequence"/>
</dbReference>
<evidence type="ECO:0000313" key="3">
    <source>
        <dbReference type="Proteomes" id="UP001352852"/>
    </source>
</evidence>
<evidence type="ECO:0000256" key="1">
    <source>
        <dbReference type="SAM" id="MobiDB-lite"/>
    </source>
</evidence>
<sequence>MLRLLCCCCVSSDNLSERQPLLQPGSPSEVNEAKSARQAPSADNDAQTVKRIGKLLVRRLNVPELDLRFTEMAETFNEQQKNYEAMVGHIRKLTQICDSTNVDNLAFAECIRKIRKEQQTTYRVYLKMKGYDFSLTLDPVGPEGETEDEPLPLSLQSAQNEVRGISDSAKATISKGTTLLRLIDWLLQSHIQMAEQVKGAAETYQEQGRLNNNLEENMKEVRRAKELSQSYRQWVEEVYSEAAQIAGIDM</sequence>
<keyword evidence="3" id="KW-1185">Reference proteome</keyword>
<organism evidence="2 3">
    <name type="scientific">Characodon lateralis</name>
    <dbReference type="NCBI Taxonomy" id="208331"/>
    <lineage>
        <taxon>Eukaryota</taxon>
        <taxon>Metazoa</taxon>
        <taxon>Chordata</taxon>
        <taxon>Craniata</taxon>
        <taxon>Vertebrata</taxon>
        <taxon>Euteleostomi</taxon>
        <taxon>Actinopterygii</taxon>
        <taxon>Neopterygii</taxon>
        <taxon>Teleostei</taxon>
        <taxon>Neoteleostei</taxon>
        <taxon>Acanthomorphata</taxon>
        <taxon>Ovalentaria</taxon>
        <taxon>Atherinomorphae</taxon>
        <taxon>Cyprinodontiformes</taxon>
        <taxon>Goodeidae</taxon>
        <taxon>Characodon</taxon>
    </lineage>
</organism>
<reference evidence="2 3" key="1">
    <citation type="submission" date="2021-06" db="EMBL/GenBank/DDBJ databases">
        <authorList>
            <person name="Palmer J.M."/>
        </authorList>
    </citation>
    <scope>NUCLEOTIDE SEQUENCE [LARGE SCALE GENOMIC DNA]</scope>
    <source>
        <strain evidence="2 3">CL_MEX2019</strain>
        <tissue evidence="2">Muscle</tissue>
    </source>
</reference>
<dbReference type="EMBL" id="JAHUTJ010057422">
    <property type="protein sequence ID" value="MED6285996.1"/>
    <property type="molecule type" value="Genomic_DNA"/>
</dbReference>
<accession>A0ABU7EFF7</accession>
<feature type="region of interest" description="Disordered" evidence="1">
    <location>
        <begin position="20"/>
        <end position="46"/>
    </location>
</feature>
<name>A0ABU7EFF7_9TELE</name>
<evidence type="ECO:0000313" key="2">
    <source>
        <dbReference type="EMBL" id="MED6285996.1"/>
    </source>
</evidence>
<proteinExistence type="predicted"/>
<comment type="caution">
    <text evidence="2">The sequence shown here is derived from an EMBL/GenBank/DDBJ whole genome shotgun (WGS) entry which is preliminary data.</text>
</comment>